<evidence type="ECO:0000313" key="2">
    <source>
        <dbReference type="EMBL" id="AVF26234.1"/>
    </source>
</evidence>
<dbReference type="Pfam" id="PF01944">
    <property type="entry name" value="SpoIIM"/>
    <property type="match status" value="1"/>
</dbReference>
<reference evidence="3" key="1">
    <citation type="submission" date="2017-02" db="EMBL/GenBank/DDBJ databases">
        <title>Delineation of Paenibacillus larvae strains originating from foulbrood outbreaks.</title>
        <authorList>
            <person name="Beims H."/>
            <person name="Bunk B."/>
            <person name="Sproeer C."/>
            <person name="Mohr K.I."/>
            <person name="Pradella S."/>
            <person name="Guenther G."/>
            <person name="Rohde M."/>
            <person name="von der Ohe W."/>
            <person name="Steinert M."/>
        </authorList>
    </citation>
    <scope>NUCLEOTIDE SEQUENCE [LARGE SCALE GENOMIC DNA]</scope>
    <source>
        <strain evidence="3">Eric_III</strain>
    </source>
</reference>
<dbReference type="STRING" id="147375.BXP28_06410"/>
<keyword evidence="1" id="KW-1133">Transmembrane helix</keyword>
<name>A0A2L1TZY5_9BACL</name>
<gene>
    <name evidence="2" type="ORF">ERICIII_02069</name>
</gene>
<keyword evidence="1" id="KW-0472">Membrane</keyword>
<dbReference type="Proteomes" id="UP000239833">
    <property type="component" value="Chromosome"/>
</dbReference>
<dbReference type="EMBL" id="CP019655">
    <property type="protein sequence ID" value="AVF26234.1"/>
    <property type="molecule type" value="Genomic_DNA"/>
</dbReference>
<dbReference type="InterPro" id="IPR002798">
    <property type="entry name" value="SpoIIM-like"/>
</dbReference>
<organism evidence="2 3">
    <name type="scientific">Paenibacillus larvae subsp. larvae</name>
    <dbReference type="NCBI Taxonomy" id="147375"/>
    <lineage>
        <taxon>Bacteria</taxon>
        <taxon>Bacillati</taxon>
        <taxon>Bacillota</taxon>
        <taxon>Bacilli</taxon>
        <taxon>Bacillales</taxon>
        <taxon>Paenibacillaceae</taxon>
        <taxon>Paenibacillus</taxon>
    </lineage>
</organism>
<proteinExistence type="predicted"/>
<protein>
    <submittedName>
        <fullName evidence="2">Integral membrane protein</fullName>
    </submittedName>
</protein>
<evidence type="ECO:0000313" key="3">
    <source>
        <dbReference type="Proteomes" id="UP000239833"/>
    </source>
</evidence>
<sequence>MGISTMYVLFMNGFVLGASLYGIGTASTFFSAFIRIIPHGIFEQEEGVYLP</sequence>
<dbReference type="AlphaFoldDB" id="A0A2L1TZY5"/>
<keyword evidence="1" id="KW-0812">Transmembrane</keyword>
<feature type="transmembrane region" description="Helical" evidence="1">
    <location>
        <begin position="6"/>
        <end position="34"/>
    </location>
</feature>
<evidence type="ECO:0000256" key="1">
    <source>
        <dbReference type="SAM" id="Phobius"/>
    </source>
</evidence>
<accession>A0A2L1TZY5</accession>